<feature type="domain" description="Peptidase U32 collagenase" evidence="1">
    <location>
        <begin position="368"/>
        <end position="479"/>
    </location>
</feature>
<dbReference type="EMBL" id="DXCL01000026">
    <property type="protein sequence ID" value="HIZ03458.1"/>
    <property type="molecule type" value="Genomic_DNA"/>
</dbReference>
<dbReference type="PANTHER" id="PTHR30217">
    <property type="entry name" value="PEPTIDASE U32 FAMILY"/>
    <property type="match status" value="1"/>
</dbReference>
<reference evidence="2" key="2">
    <citation type="submission" date="2021-04" db="EMBL/GenBank/DDBJ databases">
        <authorList>
            <person name="Gilroy R."/>
        </authorList>
    </citation>
    <scope>NUCLEOTIDE SEQUENCE</scope>
    <source>
        <strain evidence="2">CHK187-5294</strain>
    </source>
</reference>
<accession>A0A9D2CZ17</accession>
<sequence length="742" mass="80883">MCEVLAPAGDEAAFYAAINSGADAVYLGLTDFSARKSAANFSLDNLKGYIDHAHALGVRVHVALNTLVKEGETDRFFESVLGAWNAGADALIIQDIFLGKRIKQAYPEMTLHLSTQAGVCNLYGARLAKRCGFSRVILARETPIGSVAAIAKEIETEVFVQGALCTCFSGQCYLSAFIGGNSGNRGFCKQPCRKKYEIDREGFGALSYKLSLSDLSVGEDVKKLAAAGVASFKIEGRMRSAAYVGAAVRYYRDILDGKGDLRADLSDLKRAFNRGDYTKGYFFGQDKNLISSAVQGHKGEKIGEIAKDKRFGKLAFVRSSYIPSPGDGFKVIRGNTEVGGGSYSASFAKAAGGFYLPADAKYREGDGVYLTLDTSLSERVSARRRSVPVSMSVKIEEGKRPHAIAEGKFGAKEYFADFVAERAKTRAVAFEEVAQCFAKADAYPFSVTVKNVEIGGSPFVVKSALNAFRREVYARLYRELAGERACLARREIGKKSAKISAPEFTTAVISEDFSFAKDVGDKIGAAVFAPKNYKNTDEIDGFFEISKYYAWHKWLYLPAFMTDEDIKAVQKSLGRFDGAYAEGAWAAELCRERGVKLFAGTGFNLFNTCSLSALAEEDAFSAAAISKELSQKECAVFENVFRFAGGAIKVMELGHCPFGRSCLGCERKDVYSMTDEQGRVFPLRRYEASCCRFELFNCAPLAPQAVRYAFYDLRTLPLQEKSACLSGRLQSATAGLSSSGVR</sequence>
<proteinExistence type="predicted"/>
<dbReference type="Pfam" id="PF12392">
    <property type="entry name" value="DUF3656"/>
    <property type="match status" value="1"/>
</dbReference>
<reference evidence="2" key="1">
    <citation type="journal article" date="2021" name="PeerJ">
        <title>Extensive microbial diversity within the chicken gut microbiome revealed by metagenomics and culture.</title>
        <authorList>
            <person name="Gilroy R."/>
            <person name="Ravi A."/>
            <person name="Getino M."/>
            <person name="Pursley I."/>
            <person name="Horton D.L."/>
            <person name="Alikhan N.F."/>
            <person name="Baker D."/>
            <person name="Gharbi K."/>
            <person name="Hall N."/>
            <person name="Watson M."/>
            <person name="Adriaenssens E.M."/>
            <person name="Foster-Nyarko E."/>
            <person name="Jarju S."/>
            <person name="Secka A."/>
            <person name="Antonio M."/>
            <person name="Oren A."/>
            <person name="Chaudhuri R.R."/>
            <person name="La Ragione R."/>
            <person name="Hildebrand F."/>
            <person name="Pallen M.J."/>
        </authorList>
    </citation>
    <scope>NUCLEOTIDE SEQUENCE</scope>
    <source>
        <strain evidence="2">CHK187-5294</strain>
    </source>
</reference>
<evidence type="ECO:0000259" key="1">
    <source>
        <dbReference type="Pfam" id="PF12392"/>
    </source>
</evidence>
<organism evidence="2 3">
    <name type="scientific">Candidatus Borkfalkia avistercoris</name>
    <dbReference type="NCBI Taxonomy" id="2838504"/>
    <lineage>
        <taxon>Bacteria</taxon>
        <taxon>Bacillati</taxon>
        <taxon>Bacillota</taxon>
        <taxon>Clostridia</taxon>
        <taxon>Christensenellales</taxon>
        <taxon>Christensenellaceae</taxon>
        <taxon>Candidatus Borkfalkia</taxon>
    </lineage>
</organism>
<dbReference type="PROSITE" id="PS01276">
    <property type="entry name" value="PEPTIDASE_U32"/>
    <property type="match status" value="1"/>
</dbReference>
<dbReference type="Proteomes" id="UP000824132">
    <property type="component" value="Unassembled WGS sequence"/>
</dbReference>
<gene>
    <name evidence="2" type="ORF">H9727_04145</name>
</gene>
<protein>
    <submittedName>
        <fullName evidence="2">U32 family peptidase</fullName>
    </submittedName>
</protein>
<name>A0A9D2CZ17_9FIRM</name>
<dbReference type="InterPro" id="IPR020988">
    <property type="entry name" value="Pept_U32_collagenase"/>
</dbReference>
<dbReference type="Pfam" id="PF01136">
    <property type="entry name" value="Peptidase_U32"/>
    <property type="match status" value="1"/>
</dbReference>
<evidence type="ECO:0000313" key="2">
    <source>
        <dbReference type="EMBL" id="HIZ03458.1"/>
    </source>
</evidence>
<evidence type="ECO:0000313" key="3">
    <source>
        <dbReference type="Proteomes" id="UP000824132"/>
    </source>
</evidence>
<dbReference type="InterPro" id="IPR051454">
    <property type="entry name" value="RNA/ubiquinone_mod_enzymes"/>
</dbReference>
<dbReference type="InterPro" id="IPR001539">
    <property type="entry name" value="Peptidase_U32"/>
</dbReference>
<dbReference type="AlphaFoldDB" id="A0A9D2CZ17"/>
<dbReference type="PANTHER" id="PTHR30217:SF10">
    <property type="entry name" value="23S RRNA 5-HYDROXYCYTIDINE C2501 SYNTHASE"/>
    <property type="match status" value="1"/>
</dbReference>
<comment type="caution">
    <text evidence="2">The sequence shown here is derived from an EMBL/GenBank/DDBJ whole genome shotgun (WGS) entry which is preliminary data.</text>
</comment>